<dbReference type="InterPro" id="IPR050246">
    <property type="entry name" value="Class_II_FBP_aldolase"/>
</dbReference>
<evidence type="ECO:0008006" key="2">
    <source>
        <dbReference type="Google" id="ProtNLM"/>
    </source>
</evidence>
<dbReference type="InterPro" id="IPR000771">
    <property type="entry name" value="FBA_II"/>
</dbReference>
<name>A0A0F9EEL0_9ZZZZ</name>
<dbReference type="AlphaFoldDB" id="A0A0F9EEL0"/>
<evidence type="ECO:0000313" key="1">
    <source>
        <dbReference type="EMBL" id="KKL64691.1"/>
    </source>
</evidence>
<proteinExistence type="predicted"/>
<dbReference type="GO" id="GO:0008270">
    <property type="term" value="F:zinc ion binding"/>
    <property type="evidence" value="ECO:0007669"/>
    <property type="project" value="InterPro"/>
</dbReference>
<protein>
    <recommendedName>
        <fullName evidence="2">Fructose-bisphosphate aldolase</fullName>
    </recommendedName>
</protein>
<dbReference type="Pfam" id="PF01116">
    <property type="entry name" value="F_bP_aldolase"/>
    <property type="match status" value="2"/>
</dbReference>
<dbReference type="PANTHER" id="PTHR30304">
    <property type="entry name" value="D-TAGATOSE-1,6-BISPHOSPHATE ALDOLASE"/>
    <property type="match status" value="1"/>
</dbReference>
<gene>
    <name evidence="1" type="ORF">LCGC14_2162460</name>
</gene>
<dbReference type="GO" id="GO:0005975">
    <property type="term" value="P:carbohydrate metabolic process"/>
    <property type="evidence" value="ECO:0007669"/>
    <property type="project" value="InterPro"/>
</dbReference>
<organism evidence="1">
    <name type="scientific">marine sediment metagenome</name>
    <dbReference type="NCBI Taxonomy" id="412755"/>
    <lineage>
        <taxon>unclassified sequences</taxon>
        <taxon>metagenomes</taxon>
        <taxon>ecological metagenomes</taxon>
    </lineage>
</organism>
<comment type="caution">
    <text evidence="1">The sequence shown here is derived from an EMBL/GenBank/DDBJ whole genome shotgun (WGS) entry which is preliminary data.</text>
</comment>
<accession>A0A0F9EEL0</accession>
<dbReference type="InterPro" id="IPR013785">
    <property type="entry name" value="Aldolase_TIM"/>
</dbReference>
<dbReference type="EMBL" id="LAZR01027767">
    <property type="protein sequence ID" value="KKL64691.1"/>
    <property type="molecule type" value="Genomic_DNA"/>
</dbReference>
<dbReference type="SUPFAM" id="SSF51569">
    <property type="entry name" value="Aldolase"/>
    <property type="match status" value="2"/>
</dbReference>
<dbReference type="GO" id="GO:0016832">
    <property type="term" value="F:aldehyde-lyase activity"/>
    <property type="evidence" value="ECO:0007669"/>
    <property type="project" value="InterPro"/>
</dbReference>
<dbReference type="Gene3D" id="3.20.20.70">
    <property type="entry name" value="Aldolase class I"/>
    <property type="match status" value="2"/>
</dbReference>
<sequence>MPLVRLKPLLEDAKKNKYCIGSFNVFNIETLEGVIEAAVNADSPVICGVYEPHMKYSSIELFSNLVKDYANKVNIPVVLHLGLLEQIKEKTDCFLSLHGGSGVDDSVIKKLIDTGINKASVYTRISNIAVNRMGDLLKNGVPDLFVMMSVARDVFSEMVENRLDVFGSKNRSAQPGAAY</sequence>
<reference evidence="1" key="1">
    <citation type="journal article" date="2015" name="Nature">
        <title>Complex archaea that bridge the gap between prokaryotes and eukaryotes.</title>
        <authorList>
            <person name="Spang A."/>
            <person name="Saw J.H."/>
            <person name="Jorgensen S.L."/>
            <person name="Zaremba-Niedzwiedzka K."/>
            <person name="Martijn J."/>
            <person name="Lind A.E."/>
            <person name="van Eijk R."/>
            <person name="Schleper C."/>
            <person name="Guy L."/>
            <person name="Ettema T.J."/>
        </authorList>
    </citation>
    <scope>NUCLEOTIDE SEQUENCE</scope>
</reference>
<dbReference type="PANTHER" id="PTHR30304:SF0">
    <property type="entry name" value="D-TAGATOSE-1,6-BISPHOSPHATE ALDOLASE SUBUNIT GATY-RELATED"/>
    <property type="match status" value="1"/>
</dbReference>